<proteinExistence type="predicted"/>
<dbReference type="AlphaFoldDB" id="A0A446B6J3"/>
<reference evidence="1 2" key="1">
    <citation type="submission" date="2018-04" db="EMBL/GenBank/DDBJ databases">
        <authorList>
            <person name="Huttner S."/>
            <person name="Dainat J."/>
        </authorList>
    </citation>
    <scope>NUCLEOTIDE SEQUENCE [LARGE SCALE GENOMIC DNA]</scope>
</reference>
<evidence type="ECO:0000313" key="1">
    <source>
        <dbReference type="EMBL" id="SPQ18099.1"/>
    </source>
</evidence>
<gene>
    <name evidence="1" type="ORF">TT172_LOCUS518</name>
</gene>
<dbReference type="Proteomes" id="UP000289323">
    <property type="component" value="Unassembled WGS sequence"/>
</dbReference>
<dbReference type="EMBL" id="OUUZ01000001">
    <property type="protein sequence ID" value="SPQ18099.1"/>
    <property type="molecule type" value="Genomic_DNA"/>
</dbReference>
<protein>
    <submittedName>
        <fullName evidence="1">A5c89bc6-0df2-4ba7-9374-c0b53fb266f1</fullName>
    </submittedName>
</protein>
<organism evidence="1 2">
    <name type="scientific">Thermothielavioides terrestris</name>
    <dbReference type="NCBI Taxonomy" id="2587410"/>
    <lineage>
        <taxon>Eukaryota</taxon>
        <taxon>Fungi</taxon>
        <taxon>Dikarya</taxon>
        <taxon>Ascomycota</taxon>
        <taxon>Pezizomycotina</taxon>
        <taxon>Sordariomycetes</taxon>
        <taxon>Sordariomycetidae</taxon>
        <taxon>Sordariales</taxon>
        <taxon>Chaetomiaceae</taxon>
        <taxon>Thermothielavioides</taxon>
    </lineage>
</organism>
<accession>A0A446B6J3</accession>
<sequence length="26" mass="2973">MSSEGRFYCAHFQEATCMNMVAERAC</sequence>
<name>A0A446B6J3_9PEZI</name>
<evidence type="ECO:0000313" key="2">
    <source>
        <dbReference type="Proteomes" id="UP000289323"/>
    </source>
</evidence>